<dbReference type="AlphaFoldDB" id="A0A212PYB0"/>
<dbReference type="CDD" id="cd05006">
    <property type="entry name" value="SIS_GmhA"/>
    <property type="match status" value="1"/>
</dbReference>
<reference evidence="3" key="1">
    <citation type="submission" date="2017-06" db="EMBL/GenBank/DDBJ databases">
        <authorList>
            <person name="Varghese N."/>
            <person name="Submissions S."/>
        </authorList>
    </citation>
    <scope>NUCLEOTIDE SEQUENCE [LARGE SCALE GENOMIC DNA]</scope>
    <source>
        <strain evidence="3">JAD2</strain>
    </source>
</reference>
<dbReference type="Gene3D" id="3.40.50.10490">
    <property type="entry name" value="Glucose-6-phosphate isomerase like protein, domain 1"/>
    <property type="match status" value="1"/>
</dbReference>
<gene>
    <name evidence="2" type="ORF">SAMN02746019_00022180</name>
</gene>
<feature type="domain" description="SIS" evidence="1">
    <location>
        <begin position="32"/>
        <end position="187"/>
    </location>
</feature>
<dbReference type="GO" id="GO:0016853">
    <property type="term" value="F:isomerase activity"/>
    <property type="evidence" value="ECO:0007669"/>
    <property type="project" value="UniProtKB-KW"/>
</dbReference>
<dbReference type="Proteomes" id="UP000197025">
    <property type="component" value="Unassembled WGS sequence"/>
</dbReference>
<evidence type="ECO:0000259" key="1">
    <source>
        <dbReference type="PROSITE" id="PS51464"/>
    </source>
</evidence>
<dbReference type="PANTHER" id="PTHR30390">
    <property type="entry name" value="SEDOHEPTULOSE 7-PHOSPHATE ISOMERASE / DNAA INITIATOR-ASSOCIATING FACTOR FOR REPLICATION INITIATION"/>
    <property type="match status" value="1"/>
</dbReference>
<dbReference type="RefSeq" id="WP_088570001.1">
    <property type="nucleotide sequence ID" value="NZ_FYEK01000003.1"/>
</dbReference>
<dbReference type="GO" id="GO:1901135">
    <property type="term" value="P:carbohydrate derivative metabolic process"/>
    <property type="evidence" value="ECO:0007669"/>
    <property type="project" value="InterPro"/>
</dbReference>
<dbReference type="PANTHER" id="PTHR30390:SF8">
    <property type="entry name" value="SUGAR ISOMERASE (SIS)"/>
    <property type="match status" value="1"/>
</dbReference>
<dbReference type="OrthoDB" id="9781311at2"/>
<dbReference type="InterPro" id="IPR035461">
    <property type="entry name" value="GmhA/DiaA"/>
</dbReference>
<name>A0A212PYB0_9CHLR</name>
<proteinExistence type="predicted"/>
<sequence length="210" mass="22901">MWGEWVEEYFNGIHRALEALPREVLLQIIAQIEATARDGGMIFLCGNGGSAATASHFACDLAKGTRRPGAPMVRVIALTDNVPLLTAWANDTEYRRVFAEQLRPLIRPGDLLIAISGSGNSPNVLEAVLVAREARAFTIGLTGFEGGRLRDLVDLCLIVPSACMEQIEDLHLILQHTITTVLRRTWESTAVAVPILNQEPLPDARHLSGS</sequence>
<dbReference type="GO" id="GO:0097367">
    <property type="term" value="F:carbohydrate derivative binding"/>
    <property type="evidence" value="ECO:0007669"/>
    <property type="project" value="InterPro"/>
</dbReference>
<dbReference type="InterPro" id="IPR050099">
    <property type="entry name" value="SIS_GmhA/DiaA_subfam"/>
</dbReference>
<evidence type="ECO:0000313" key="2">
    <source>
        <dbReference type="EMBL" id="SNB51948.1"/>
    </source>
</evidence>
<dbReference type="Pfam" id="PF13580">
    <property type="entry name" value="SIS_2"/>
    <property type="match status" value="1"/>
</dbReference>
<dbReference type="PROSITE" id="PS51464">
    <property type="entry name" value="SIS"/>
    <property type="match status" value="1"/>
</dbReference>
<dbReference type="InParanoid" id="A0A212PYB0"/>
<organism evidence="2 3">
    <name type="scientific">Thermoflexus hugenholtzii JAD2</name>
    <dbReference type="NCBI Taxonomy" id="877466"/>
    <lineage>
        <taxon>Bacteria</taxon>
        <taxon>Bacillati</taxon>
        <taxon>Chloroflexota</taxon>
        <taxon>Thermoflexia</taxon>
        <taxon>Thermoflexales</taxon>
        <taxon>Thermoflexaceae</taxon>
        <taxon>Thermoflexus</taxon>
    </lineage>
</organism>
<dbReference type="SUPFAM" id="SSF53697">
    <property type="entry name" value="SIS domain"/>
    <property type="match status" value="1"/>
</dbReference>
<keyword evidence="2" id="KW-0413">Isomerase</keyword>
<dbReference type="InterPro" id="IPR046348">
    <property type="entry name" value="SIS_dom_sf"/>
</dbReference>
<dbReference type="InterPro" id="IPR001347">
    <property type="entry name" value="SIS_dom"/>
</dbReference>
<protein>
    <submittedName>
        <fullName evidence="2">D-sedoheptulose 7-phosphate isomerase</fullName>
    </submittedName>
</protein>
<dbReference type="EMBL" id="FYEK01000003">
    <property type="protein sequence ID" value="SNB51948.1"/>
    <property type="molecule type" value="Genomic_DNA"/>
</dbReference>
<evidence type="ECO:0000313" key="3">
    <source>
        <dbReference type="Proteomes" id="UP000197025"/>
    </source>
</evidence>
<accession>A0A212PYB0</accession>
<keyword evidence="3" id="KW-1185">Reference proteome</keyword>